<evidence type="ECO:0000259" key="11">
    <source>
        <dbReference type="PROSITE" id="PS50042"/>
    </source>
</evidence>
<dbReference type="InterPro" id="IPR002374">
    <property type="entry name" value="cGMP_dep_kinase"/>
</dbReference>
<feature type="domain" description="Cyclic nucleotide-binding" evidence="11">
    <location>
        <begin position="202"/>
        <end position="328"/>
    </location>
</feature>
<keyword evidence="7" id="KW-0067">ATP-binding</keyword>
<evidence type="ECO:0000256" key="8">
    <source>
        <dbReference type="ARBA" id="ARBA00047298"/>
    </source>
</evidence>
<evidence type="ECO:0000256" key="6">
    <source>
        <dbReference type="ARBA" id="ARBA00022777"/>
    </source>
</evidence>
<name>A0A8J5UZ47_9HYME</name>
<comment type="similarity">
    <text evidence="1">Belongs to the protein kinase superfamily. AGC Ser/Thr protein kinase family. cGMP subfamily.</text>
</comment>
<evidence type="ECO:0000256" key="2">
    <source>
        <dbReference type="ARBA" id="ARBA00012428"/>
    </source>
</evidence>
<dbReference type="FunFam" id="1.10.510.10:FF:000210">
    <property type="entry name" value="Non-specific serine/threonine protein kinase"/>
    <property type="match status" value="1"/>
</dbReference>
<dbReference type="Pfam" id="PF00069">
    <property type="entry name" value="Pkinase"/>
    <property type="match status" value="1"/>
</dbReference>
<dbReference type="InterPro" id="IPR000595">
    <property type="entry name" value="cNMP-bd_dom"/>
</dbReference>
<dbReference type="EMBL" id="JAAOIC020000001">
    <property type="protein sequence ID" value="KAG8042750.1"/>
    <property type="molecule type" value="Genomic_DNA"/>
</dbReference>
<gene>
    <name evidence="13" type="ORF">G9C98_005390</name>
</gene>
<evidence type="ECO:0000256" key="3">
    <source>
        <dbReference type="ARBA" id="ARBA00022527"/>
    </source>
</evidence>
<reference evidence="13" key="1">
    <citation type="submission" date="2020-03" db="EMBL/GenBank/DDBJ databases">
        <authorList>
            <person name="Chebbi M.A."/>
            <person name="Drezen J.M."/>
        </authorList>
    </citation>
    <scope>NUCLEOTIDE SEQUENCE</scope>
    <source>
        <tissue evidence="13">Whole body</tissue>
    </source>
</reference>
<sequence length="600" mass="69277">MKFLCCHSSLCQSKWNFDLTNRNSKAANNKNDNNEQQIYRKLSNVRRDDIYGEQVRVSSSTPILYQKDTETKSRLRSAIKSNEFLSNFNDMQVDTLISAMYPQDIPPNTRLINEGDNGYHLYISEEGVFDIYKGNKYQRTFGPGVVFGELALLYKAKRFASINVKKGGKVWVLDRKLYQAFMKDDVERITEDNIEMLRKISFLRDLPNHVLKKISDLMYVKFFPAGTYIVDEGETDGDKFFIINCGHVKVMKLSDGEEIVISKLYKGEYFGEKSLYDNENNVRKVSVASFVAASPGVECLIIDRKILLNYLGGLESIKKRDWTSEYEERKKSLKIKWKPKYPDLQLTDLDIIAGIGRGSFGLYVYLLMEACLGGDLRTMLHKNGKFNNTTARFVMGCIIEALDHLHSLDIISRDLKPDNILLDNHGYAKLADFGTSKRTGPYKTWSFVGTSEYMAPELILMEGHDRAVDFWSLGILLYEILTKIVPFEDNDKLRLYNKIIKSNNKDITFPDFVKPHAVDLISKLLSSKPVERLGYLRNGIMDIRNHKWFKMFDWKSLRTRIMRSPLETKLSNHLDIKNFEKFPVEQENTANDLSGWDADF</sequence>
<evidence type="ECO:0000259" key="10">
    <source>
        <dbReference type="PROSITE" id="PS50011"/>
    </source>
</evidence>
<evidence type="ECO:0000313" key="14">
    <source>
        <dbReference type="Proteomes" id="UP000729913"/>
    </source>
</evidence>
<dbReference type="GO" id="GO:0004692">
    <property type="term" value="F:cGMP-dependent protein kinase activity"/>
    <property type="evidence" value="ECO:0007669"/>
    <property type="project" value="UniProtKB-EC"/>
</dbReference>
<comment type="caution">
    <text evidence="13">The sequence shown here is derived from an EMBL/GenBank/DDBJ whole genome shotgun (WGS) entry which is preliminary data.</text>
</comment>
<dbReference type="PIRSF" id="PIRSF000559">
    <property type="entry name" value="cGMP-dep_kinase"/>
    <property type="match status" value="1"/>
</dbReference>
<dbReference type="GO" id="GO:0005524">
    <property type="term" value="F:ATP binding"/>
    <property type="evidence" value="ECO:0007669"/>
    <property type="project" value="UniProtKB-KW"/>
</dbReference>
<dbReference type="PROSITE" id="PS50042">
    <property type="entry name" value="CNMP_BINDING_3"/>
    <property type="match status" value="2"/>
</dbReference>
<evidence type="ECO:0000313" key="13">
    <source>
        <dbReference type="EMBL" id="KAG8042750.1"/>
    </source>
</evidence>
<dbReference type="SMART" id="SM00100">
    <property type="entry name" value="cNMP"/>
    <property type="match status" value="2"/>
</dbReference>
<dbReference type="PANTHER" id="PTHR24353">
    <property type="entry name" value="CYCLIC NUCLEOTIDE-DEPENDENT PROTEIN KINASE"/>
    <property type="match status" value="1"/>
</dbReference>
<dbReference type="PANTHER" id="PTHR24353:SF144">
    <property type="match status" value="1"/>
</dbReference>
<dbReference type="PROSITE" id="PS51285">
    <property type="entry name" value="AGC_KINASE_CTER"/>
    <property type="match status" value="1"/>
</dbReference>
<dbReference type="EC" id="2.7.11.12" evidence="2"/>
<dbReference type="CDD" id="cd00038">
    <property type="entry name" value="CAP_ED"/>
    <property type="match status" value="2"/>
</dbReference>
<dbReference type="SMART" id="SM00220">
    <property type="entry name" value="S_TKc"/>
    <property type="match status" value="1"/>
</dbReference>
<feature type="domain" description="AGC-kinase C-terminal" evidence="12">
    <location>
        <begin position="550"/>
        <end position="600"/>
    </location>
</feature>
<keyword evidence="3" id="KW-0723">Serine/threonine-protein kinase</keyword>
<feature type="domain" description="Protein kinase" evidence="10">
    <location>
        <begin position="228"/>
        <end position="549"/>
    </location>
</feature>
<keyword evidence="4" id="KW-0808">Transferase</keyword>
<keyword evidence="5" id="KW-0547">Nucleotide-binding</keyword>
<evidence type="ECO:0000256" key="1">
    <source>
        <dbReference type="ARBA" id="ARBA00006352"/>
    </source>
</evidence>
<evidence type="ECO:0000256" key="9">
    <source>
        <dbReference type="ARBA" id="ARBA00047462"/>
    </source>
</evidence>
<dbReference type="Pfam" id="PF00027">
    <property type="entry name" value="cNMP_binding"/>
    <property type="match status" value="2"/>
</dbReference>
<evidence type="ECO:0000256" key="4">
    <source>
        <dbReference type="ARBA" id="ARBA00022679"/>
    </source>
</evidence>
<feature type="domain" description="Cyclic nucleotide-binding" evidence="11">
    <location>
        <begin position="84"/>
        <end position="199"/>
    </location>
</feature>
<reference evidence="13" key="2">
    <citation type="submission" date="2021-04" db="EMBL/GenBank/DDBJ databases">
        <title>Genome-wide patterns of bracovirus chromosomal integration into multiple host tissues during parasitism.</title>
        <authorList>
            <person name="Chebbi M.A.C."/>
        </authorList>
    </citation>
    <scope>NUCLEOTIDE SEQUENCE</scope>
    <source>
        <tissue evidence="13">Whole body</tissue>
    </source>
</reference>
<dbReference type="AlphaFoldDB" id="A0A8J5UZ47"/>
<dbReference type="InterPro" id="IPR000961">
    <property type="entry name" value="AGC-kinase_C"/>
</dbReference>
<dbReference type="PROSITE" id="PS50011">
    <property type="entry name" value="PROTEIN_KINASE_DOM"/>
    <property type="match status" value="1"/>
</dbReference>
<dbReference type="Proteomes" id="UP000729913">
    <property type="component" value="Unassembled WGS sequence"/>
</dbReference>
<evidence type="ECO:0000259" key="12">
    <source>
        <dbReference type="PROSITE" id="PS51285"/>
    </source>
</evidence>
<comment type="catalytic activity">
    <reaction evidence="8">
        <text>L-threonyl-[protein] + ATP = O-phospho-L-threonyl-[protein] + ADP + H(+)</text>
        <dbReference type="Rhea" id="RHEA:46608"/>
        <dbReference type="Rhea" id="RHEA-COMP:11060"/>
        <dbReference type="Rhea" id="RHEA-COMP:11605"/>
        <dbReference type="ChEBI" id="CHEBI:15378"/>
        <dbReference type="ChEBI" id="CHEBI:30013"/>
        <dbReference type="ChEBI" id="CHEBI:30616"/>
        <dbReference type="ChEBI" id="CHEBI:61977"/>
        <dbReference type="ChEBI" id="CHEBI:456216"/>
        <dbReference type="EC" id="2.7.11.12"/>
    </reaction>
</comment>
<keyword evidence="6" id="KW-0418">Kinase</keyword>
<proteinExistence type="inferred from homology"/>
<accession>A0A8J5UZ47</accession>
<dbReference type="OrthoDB" id="63267at2759"/>
<evidence type="ECO:0000256" key="7">
    <source>
        <dbReference type="ARBA" id="ARBA00022840"/>
    </source>
</evidence>
<dbReference type="InterPro" id="IPR000719">
    <property type="entry name" value="Prot_kinase_dom"/>
</dbReference>
<comment type="catalytic activity">
    <reaction evidence="9">
        <text>L-seryl-[protein] + ATP = O-phospho-L-seryl-[protein] + ADP + H(+)</text>
        <dbReference type="Rhea" id="RHEA:17989"/>
        <dbReference type="Rhea" id="RHEA-COMP:9863"/>
        <dbReference type="Rhea" id="RHEA-COMP:11604"/>
        <dbReference type="ChEBI" id="CHEBI:15378"/>
        <dbReference type="ChEBI" id="CHEBI:29999"/>
        <dbReference type="ChEBI" id="CHEBI:30616"/>
        <dbReference type="ChEBI" id="CHEBI:83421"/>
        <dbReference type="ChEBI" id="CHEBI:456216"/>
        <dbReference type="EC" id="2.7.11.12"/>
    </reaction>
</comment>
<evidence type="ECO:0000256" key="5">
    <source>
        <dbReference type="ARBA" id="ARBA00022741"/>
    </source>
</evidence>
<protein>
    <recommendedName>
        <fullName evidence="2">cGMP-dependent protein kinase</fullName>
        <ecNumber evidence="2">2.7.11.12</ecNumber>
    </recommendedName>
</protein>
<organism evidence="13 14">
    <name type="scientific">Cotesia typhae</name>
    <dbReference type="NCBI Taxonomy" id="2053667"/>
    <lineage>
        <taxon>Eukaryota</taxon>
        <taxon>Metazoa</taxon>
        <taxon>Ecdysozoa</taxon>
        <taxon>Arthropoda</taxon>
        <taxon>Hexapoda</taxon>
        <taxon>Insecta</taxon>
        <taxon>Pterygota</taxon>
        <taxon>Neoptera</taxon>
        <taxon>Endopterygota</taxon>
        <taxon>Hymenoptera</taxon>
        <taxon>Apocrita</taxon>
        <taxon>Ichneumonoidea</taxon>
        <taxon>Braconidae</taxon>
        <taxon>Microgastrinae</taxon>
        <taxon>Cotesia</taxon>
    </lineage>
</organism>
<keyword evidence="14" id="KW-1185">Reference proteome</keyword>